<evidence type="ECO:0000256" key="3">
    <source>
        <dbReference type="ARBA" id="ARBA00022722"/>
    </source>
</evidence>
<sequence>MENRALAKTKDEETIVGHTEELIKNYELLKRYYPDIKNLDWSLLKLACIYHDMGKLNTKFQNKLMSKLNYSLLKDELEDINEIPHGYLSPAFLDLENIQDKYDLDGLKILCQSIFYHHNREKSDNPDNIKKTIKEDLSKYINEFSYERIGKVTKLNTKYWKYVKRRLPNQEIEDDEEEEKRRSITNRKFIMTKGLLNKIDYAASSGVPIEYGNDELEERTYEFFNNMKSEPNKLQKFMKENRDNSVIAIASTGIGKTEGALLWIGNNKGFFTLPLRVSLNAIYDRLKDKIKFNNDKLGLLHSESATEYMKRSEGYIDKDHLDETKQLSKALTVCTLDQLLDFVFKCEGFELKLATLSYSKLVIDEIQMYSSDMLAYLLAALKEITNMGGKFAIVTATFPPVLKSFMEYLGIDYKEAEEPFLKENKNGQIFERHRMKVLDEKINIEHIKHNYKNKRILVIVNTVKEAQRLYDELLEENISNVNIFHSKYIKRDRSKIEKKILEAGEVINGIPKNSSQTIWITTQIVEASLDIDFDVLYTELSDLSGLFQRMGRVYRNRELDDTTNVYVYTGGNSAPSGITKSKKSIIDYDIYSASREAIEKFGDGEIKEIDKMNLINKYFTYERLGNSNFYRDVKEKINYINNLKCFEVQKSEVKLRDILTVTIIPKLVFEENFESINENIRLYSLDDSSYSERIKSRDYILSYTVAIPQYEYEFACSKGLIFDTLKIGKFEEIKVVSFPYDEKGLQKPKNEDANDIECLFV</sequence>
<dbReference type="PROSITE" id="PS51643">
    <property type="entry name" value="HD_CAS3"/>
    <property type="match status" value="1"/>
</dbReference>
<evidence type="ECO:0000313" key="11">
    <source>
        <dbReference type="EMBL" id="MBC2477261.1"/>
    </source>
</evidence>
<keyword evidence="3" id="KW-0540">Nuclease</keyword>
<keyword evidence="9" id="KW-0051">Antiviral defense</keyword>
<evidence type="ECO:0000256" key="5">
    <source>
        <dbReference type="ARBA" id="ARBA00022741"/>
    </source>
</evidence>
<name>A0AAW3WEU8_CLOBE</name>
<dbReference type="InterPro" id="IPR011545">
    <property type="entry name" value="DEAD/DEAH_box_helicase_dom"/>
</dbReference>
<dbReference type="InterPro" id="IPR006483">
    <property type="entry name" value="CRISPR-assoc_Cas3_HD"/>
</dbReference>
<dbReference type="GO" id="GO:0003723">
    <property type="term" value="F:RNA binding"/>
    <property type="evidence" value="ECO:0007669"/>
    <property type="project" value="TreeGrafter"/>
</dbReference>
<keyword evidence="7" id="KW-0347">Helicase</keyword>
<evidence type="ECO:0000256" key="6">
    <source>
        <dbReference type="ARBA" id="ARBA00022801"/>
    </source>
</evidence>
<dbReference type="Proteomes" id="UP001194098">
    <property type="component" value="Unassembled WGS sequence"/>
</dbReference>
<evidence type="ECO:0000256" key="4">
    <source>
        <dbReference type="ARBA" id="ARBA00022723"/>
    </source>
</evidence>
<feature type="domain" description="HD Cas3-type" evidence="10">
    <location>
        <begin position="8"/>
        <end position="202"/>
    </location>
</feature>
<dbReference type="NCBIfam" id="TIGR01596">
    <property type="entry name" value="cas3_HD"/>
    <property type="match status" value="1"/>
</dbReference>
<proteinExistence type="inferred from homology"/>
<dbReference type="InterPro" id="IPR006474">
    <property type="entry name" value="Helicase_Cas3_CRISPR-ass_core"/>
</dbReference>
<reference evidence="11" key="2">
    <citation type="journal article" date="2022" name="Nat. Biotechnol.">
        <title>Carbon-negative production of acetone and isopropanol by gas fermentation at industrial pilot scale.</title>
        <authorList>
            <person name="Liew F.E."/>
            <person name="Nogle R."/>
            <person name="Abdalla T."/>
            <person name="Rasor B.J."/>
            <person name="Canter C."/>
            <person name="Jensen R.O."/>
            <person name="Wang L."/>
            <person name="Strutz J."/>
            <person name="Chirania P."/>
            <person name="De Tissera S."/>
            <person name="Mueller A.P."/>
            <person name="Ruan Z."/>
            <person name="Gao A."/>
            <person name="Tran L."/>
            <person name="Engle N.L."/>
            <person name="Bromley J.C."/>
            <person name="Daniell J."/>
            <person name="Conrado R."/>
            <person name="Tschaplinski T.J."/>
            <person name="Giannone R.J."/>
            <person name="Hettich R.L."/>
            <person name="Karim A.S."/>
            <person name="Simpson S.D."/>
            <person name="Brown S.D."/>
            <person name="Leang C."/>
            <person name="Jewett M.C."/>
            <person name="Kopke M."/>
        </authorList>
    </citation>
    <scope>NUCLEOTIDE SEQUENCE</scope>
    <source>
        <strain evidence="11">DJ015</strain>
    </source>
</reference>
<dbReference type="EMBL" id="JABAGV010000083">
    <property type="protein sequence ID" value="MBC2477261.1"/>
    <property type="molecule type" value="Genomic_DNA"/>
</dbReference>
<dbReference type="InterPro" id="IPR027417">
    <property type="entry name" value="P-loop_NTPase"/>
</dbReference>
<dbReference type="RefSeq" id="WP_171780581.1">
    <property type="nucleotide sequence ID" value="NZ_JABAGV010000083.1"/>
</dbReference>
<comment type="similarity">
    <text evidence="1">In the N-terminal section; belongs to the CRISPR-associated nuclease Cas3-HD family.</text>
</comment>
<evidence type="ECO:0000256" key="2">
    <source>
        <dbReference type="ARBA" id="ARBA00009046"/>
    </source>
</evidence>
<protein>
    <submittedName>
        <fullName evidence="11">CRISPR-associated helicase Cas3</fullName>
    </submittedName>
</protein>
<accession>A0AAW3WEU8</accession>
<dbReference type="Pfam" id="PF00270">
    <property type="entry name" value="DEAD"/>
    <property type="match status" value="1"/>
</dbReference>
<dbReference type="GO" id="GO:0003724">
    <property type="term" value="F:RNA helicase activity"/>
    <property type="evidence" value="ECO:0007669"/>
    <property type="project" value="TreeGrafter"/>
</dbReference>
<dbReference type="GO" id="GO:0051607">
    <property type="term" value="P:defense response to virus"/>
    <property type="evidence" value="ECO:0007669"/>
    <property type="project" value="UniProtKB-KW"/>
</dbReference>
<keyword evidence="8" id="KW-0067">ATP-binding</keyword>
<keyword evidence="5" id="KW-0547">Nucleotide-binding</keyword>
<dbReference type="Pfam" id="PF18019">
    <property type="entry name" value="Cas3_HD"/>
    <property type="match status" value="1"/>
</dbReference>
<dbReference type="InterPro" id="IPR050547">
    <property type="entry name" value="DEAD_box_RNA_helicases"/>
</dbReference>
<evidence type="ECO:0000259" key="10">
    <source>
        <dbReference type="PROSITE" id="PS51643"/>
    </source>
</evidence>
<evidence type="ECO:0000256" key="1">
    <source>
        <dbReference type="ARBA" id="ARBA00006847"/>
    </source>
</evidence>
<dbReference type="Gene3D" id="1.10.3210.30">
    <property type="match status" value="1"/>
</dbReference>
<dbReference type="InterPro" id="IPR038257">
    <property type="entry name" value="CRISPR-assoc_Cas3_HD_sf"/>
</dbReference>
<dbReference type="SMART" id="SM00487">
    <property type="entry name" value="DEXDc"/>
    <property type="match status" value="1"/>
</dbReference>
<dbReference type="GO" id="GO:0046872">
    <property type="term" value="F:metal ion binding"/>
    <property type="evidence" value="ECO:0007669"/>
    <property type="project" value="UniProtKB-KW"/>
</dbReference>
<dbReference type="GO" id="GO:0016787">
    <property type="term" value="F:hydrolase activity"/>
    <property type="evidence" value="ECO:0007669"/>
    <property type="project" value="UniProtKB-KW"/>
</dbReference>
<evidence type="ECO:0000313" key="12">
    <source>
        <dbReference type="Proteomes" id="UP001194098"/>
    </source>
</evidence>
<keyword evidence="4" id="KW-0479">Metal-binding</keyword>
<dbReference type="AlphaFoldDB" id="A0AAW3WEU8"/>
<gene>
    <name evidence="11" type="primary">cas3</name>
    <name evidence="11" type="ORF">HGI39_21660</name>
</gene>
<organism evidence="11 12">
    <name type="scientific">Clostridium beijerinckii</name>
    <name type="common">Clostridium MP</name>
    <dbReference type="NCBI Taxonomy" id="1520"/>
    <lineage>
        <taxon>Bacteria</taxon>
        <taxon>Bacillati</taxon>
        <taxon>Bacillota</taxon>
        <taxon>Clostridia</taxon>
        <taxon>Eubacteriales</taxon>
        <taxon>Clostridiaceae</taxon>
        <taxon>Clostridium</taxon>
    </lineage>
</organism>
<comment type="caution">
    <text evidence="11">The sequence shown here is derived from an EMBL/GenBank/DDBJ whole genome shotgun (WGS) entry which is preliminary data.</text>
</comment>
<reference evidence="11" key="1">
    <citation type="submission" date="2020-04" db="EMBL/GenBank/DDBJ databases">
        <authorList>
            <person name="Brown S."/>
        </authorList>
    </citation>
    <scope>NUCLEOTIDE SEQUENCE</scope>
    <source>
        <strain evidence="11">DJ015</strain>
    </source>
</reference>
<dbReference type="PANTHER" id="PTHR47963:SF9">
    <property type="entry name" value="CRISPR-ASSOCIATED ENDONUCLEASE_HELICASE CAS3"/>
    <property type="match status" value="1"/>
</dbReference>
<dbReference type="GO" id="GO:0005524">
    <property type="term" value="F:ATP binding"/>
    <property type="evidence" value="ECO:0007669"/>
    <property type="project" value="UniProtKB-KW"/>
</dbReference>
<dbReference type="InterPro" id="IPR014001">
    <property type="entry name" value="Helicase_ATP-bd"/>
</dbReference>
<dbReference type="CDD" id="cd09641">
    <property type="entry name" value="Cas3''_I"/>
    <property type="match status" value="1"/>
</dbReference>
<dbReference type="NCBIfam" id="TIGR01587">
    <property type="entry name" value="cas3_core"/>
    <property type="match status" value="1"/>
</dbReference>
<evidence type="ECO:0000256" key="8">
    <source>
        <dbReference type="ARBA" id="ARBA00022840"/>
    </source>
</evidence>
<evidence type="ECO:0000256" key="7">
    <source>
        <dbReference type="ARBA" id="ARBA00022806"/>
    </source>
</evidence>
<dbReference type="PANTHER" id="PTHR47963">
    <property type="entry name" value="DEAD-BOX ATP-DEPENDENT RNA HELICASE 47, MITOCHONDRIAL"/>
    <property type="match status" value="1"/>
</dbReference>
<dbReference type="InterPro" id="IPR054712">
    <property type="entry name" value="Cas3-like_dom"/>
</dbReference>
<evidence type="ECO:0000256" key="9">
    <source>
        <dbReference type="ARBA" id="ARBA00023118"/>
    </source>
</evidence>
<comment type="similarity">
    <text evidence="2">In the central section; belongs to the CRISPR-associated helicase Cas3 family.</text>
</comment>
<dbReference type="GO" id="GO:0004518">
    <property type="term" value="F:nuclease activity"/>
    <property type="evidence" value="ECO:0007669"/>
    <property type="project" value="UniProtKB-KW"/>
</dbReference>
<dbReference type="Pfam" id="PF22590">
    <property type="entry name" value="Cas3-like_C_2"/>
    <property type="match status" value="1"/>
</dbReference>
<dbReference type="Gene3D" id="3.40.50.300">
    <property type="entry name" value="P-loop containing nucleotide triphosphate hydrolases"/>
    <property type="match status" value="2"/>
</dbReference>
<dbReference type="SUPFAM" id="SSF52540">
    <property type="entry name" value="P-loop containing nucleoside triphosphate hydrolases"/>
    <property type="match status" value="1"/>
</dbReference>
<keyword evidence="6" id="KW-0378">Hydrolase</keyword>